<dbReference type="InterPro" id="IPR019835">
    <property type="entry name" value="SWIB_domain"/>
</dbReference>
<dbReference type="Pfam" id="PF02201">
    <property type="entry name" value="SWIB"/>
    <property type="match status" value="1"/>
</dbReference>
<keyword evidence="4" id="KW-1185">Reference proteome</keyword>
<feature type="compositionally biased region" description="Low complexity" evidence="1">
    <location>
        <begin position="129"/>
        <end position="140"/>
    </location>
</feature>
<evidence type="ECO:0000313" key="3">
    <source>
        <dbReference type="EMBL" id="KAK4256959.1"/>
    </source>
</evidence>
<dbReference type="AlphaFoldDB" id="A0AAE1M9K1"/>
<feature type="compositionally biased region" description="Polar residues" evidence="1">
    <location>
        <begin position="31"/>
        <end position="41"/>
    </location>
</feature>
<dbReference type="PROSITE" id="PS51925">
    <property type="entry name" value="SWIB_MDM2"/>
    <property type="match status" value="1"/>
</dbReference>
<dbReference type="PANTHER" id="PTHR13844">
    <property type="entry name" value="SWI/SNF-RELATED MATRIX-ASSOCIATED ACTIN-DEPENDENT REGULATOR OF CHROMATIN SUBFAMILY D"/>
    <property type="match status" value="1"/>
</dbReference>
<evidence type="ECO:0000259" key="2">
    <source>
        <dbReference type="PROSITE" id="PS51925"/>
    </source>
</evidence>
<reference evidence="3" key="1">
    <citation type="submission" date="2023-10" db="EMBL/GenBank/DDBJ databases">
        <title>Chromosome-level genome of the transformable northern wattle, Acacia crassicarpa.</title>
        <authorList>
            <person name="Massaro I."/>
            <person name="Sinha N.R."/>
            <person name="Poethig S."/>
            <person name="Leichty A.R."/>
        </authorList>
    </citation>
    <scope>NUCLEOTIDE SEQUENCE</scope>
    <source>
        <strain evidence="3">Acra3RX</strain>
        <tissue evidence="3">Leaf</tissue>
    </source>
</reference>
<name>A0AAE1M9K1_9FABA</name>
<dbReference type="InterPro" id="IPR036885">
    <property type="entry name" value="SWIB_MDM2_dom_sf"/>
</dbReference>
<evidence type="ECO:0000313" key="4">
    <source>
        <dbReference type="Proteomes" id="UP001293593"/>
    </source>
</evidence>
<protein>
    <recommendedName>
        <fullName evidence="2">DM2 domain-containing protein</fullName>
    </recommendedName>
</protein>
<organism evidence="3 4">
    <name type="scientific">Acacia crassicarpa</name>
    <name type="common">northern wattle</name>
    <dbReference type="NCBI Taxonomy" id="499986"/>
    <lineage>
        <taxon>Eukaryota</taxon>
        <taxon>Viridiplantae</taxon>
        <taxon>Streptophyta</taxon>
        <taxon>Embryophyta</taxon>
        <taxon>Tracheophyta</taxon>
        <taxon>Spermatophyta</taxon>
        <taxon>Magnoliopsida</taxon>
        <taxon>eudicotyledons</taxon>
        <taxon>Gunneridae</taxon>
        <taxon>Pentapetalae</taxon>
        <taxon>rosids</taxon>
        <taxon>fabids</taxon>
        <taxon>Fabales</taxon>
        <taxon>Fabaceae</taxon>
        <taxon>Caesalpinioideae</taxon>
        <taxon>mimosoid clade</taxon>
        <taxon>Acacieae</taxon>
        <taxon>Acacia</taxon>
    </lineage>
</organism>
<dbReference type="SUPFAM" id="SSF47592">
    <property type="entry name" value="SWIB/MDM2 domain"/>
    <property type="match status" value="1"/>
</dbReference>
<dbReference type="SMART" id="SM00151">
    <property type="entry name" value="SWIB"/>
    <property type="match status" value="1"/>
</dbReference>
<dbReference type="EMBL" id="JAWXYG010000012">
    <property type="protein sequence ID" value="KAK4256959.1"/>
    <property type="molecule type" value="Genomic_DNA"/>
</dbReference>
<dbReference type="CDD" id="cd10568">
    <property type="entry name" value="SWIB_like"/>
    <property type="match status" value="1"/>
</dbReference>
<feature type="compositionally biased region" description="Polar residues" evidence="1">
    <location>
        <begin position="1"/>
        <end position="18"/>
    </location>
</feature>
<accession>A0AAE1M9K1</accession>
<evidence type="ECO:0000256" key="1">
    <source>
        <dbReference type="SAM" id="MobiDB-lite"/>
    </source>
</evidence>
<dbReference type="Proteomes" id="UP001293593">
    <property type="component" value="Unassembled WGS sequence"/>
</dbReference>
<dbReference type="Gene3D" id="1.10.245.10">
    <property type="entry name" value="SWIB/MDM2 domain"/>
    <property type="match status" value="1"/>
</dbReference>
<gene>
    <name evidence="3" type="ORF">QN277_006612</name>
</gene>
<proteinExistence type="predicted"/>
<feature type="region of interest" description="Disordered" evidence="1">
    <location>
        <begin position="1"/>
        <end position="60"/>
    </location>
</feature>
<feature type="domain" description="DM2" evidence="2">
    <location>
        <begin position="324"/>
        <end position="401"/>
    </location>
</feature>
<sequence>MNNPVKNVAASSLLSNSGTAPQPNPTNQPPHLSQSKPQIQGASHFPGHFQLSEPQTQVFTNAQYPQAQVRVQSQAPHAQFQGHLQPQTQPVIAQLHSTSTNTTHMTPPSVPTPGTASAKRATQKPPSRPSGSSSANPSSPFKTMELTPAARRKKRRLPEKQIPEKVAALLPESALYTQLLEYESQIDAILARKKNDIRESLKNPPCVQKTLRIYVYNTFSNQAQIDSEKKNAEEPSWSLKITGRILEDGKDPVAAGISQKSSSAYPKFSSLFKKMTIYLDQSIYPDNHVILWESARSPTPQEGFEVRRKGDKEFTAVIRIEVNYVPDKFMVSAQLSKLLGIEVETRPRIIAALWHYVKSRKLQSPNDPSFFMCDPPLQRVFGEEKIKFSMIAQKISQHLSQPQPLHLQHKIKLSGTCPAGTGCYDVQVDVPFPLEKDMSSFLSSIERHKEIDTCDKVISTAIKKIHEHRKRRAFFLGFSHSPGEFINALIASQSKDLKLVAGDASHNAERELRSEFYNQPWVEDAVTRYLNRKTAESNAPGST</sequence>
<feature type="region of interest" description="Disordered" evidence="1">
    <location>
        <begin position="99"/>
        <end position="159"/>
    </location>
</feature>
<comment type="caution">
    <text evidence="3">The sequence shown here is derived from an EMBL/GenBank/DDBJ whole genome shotgun (WGS) entry which is preliminary data.</text>
</comment>
<dbReference type="InterPro" id="IPR003121">
    <property type="entry name" value="SWIB_MDM2_domain"/>
</dbReference>